<keyword evidence="3" id="KW-1185">Reference proteome</keyword>
<dbReference type="Proteomes" id="UP000198994">
    <property type="component" value="Unassembled WGS sequence"/>
</dbReference>
<evidence type="ECO:0000313" key="3">
    <source>
        <dbReference type="Proteomes" id="UP000198994"/>
    </source>
</evidence>
<keyword evidence="1" id="KW-0812">Transmembrane</keyword>
<keyword evidence="1" id="KW-1133">Transmembrane helix</keyword>
<reference evidence="3" key="1">
    <citation type="submission" date="2016-10" db="EMBL/GenBank/DDBJ databases">
        <authorList>
            <person name="Varghese N."/>
            <person name="Submissions S."/>
        </authorList>
    </citation>
    <scope>NUCLEOTIDE SEQUENCE [LARGE SCALE GENOMIC DNA]</scope>
    <source>
        <strain evidence="3">DSM 10146</strain>
    </source>
</reference>
<keyword evidence="1" id="KW-0472">Membrane</keyword>
<dbReference type="EMBL" id="FNAV01000028">
    <property type="protein sequence ID" value="SDF54130.1"/>
    <property type="molecule type" value="Genomic_DNA"/>
</dbReference>
<dbReference type="RefSeq" id="WP_089963921.1">
    <property type="nucleotide sequence ID" value="NZ_FNAV01000028.1"/>
</dbReference>
<evidence type="ECO:0000256" key="1">
    <source>
        <dbReference type="SAM" id="Phobius"/>
    </source>
</evidence>
<name>A0A1G7LYY6_9RHOB</name>
<dbReference type="AlphaFoldDB" id="A0A1G7LYY6"/>
<feature type="transmembrane region" description="Helical" evidence="1">
    <location>
        <begin position="44"/>
        <end position="63"/>
    </location>
</feature>
<organism evidence="2 3">
    <name type="scientific">Salipiger thiooxidans</name>
    <dbReference type="NCBI Taxonomy" id="282683"/>
    <lineage>
        <taxon>Bacteria</taxon>
        <taxon>Pseudomonadati</taxon>
        <taxon>Pseudomonadota</taxon>
        <taxon>Alphaproteobacteria</taxon>
        <taxon>Rhodobacterales</taxon>
        <taxon>Roseobacteraceae</taxon>
        <taxon>Salipiger</taxon>
    </lineage>
</organism>
<sequence length="71" mass="7313">MSPSRLRSKVSSALVLVDFAAVLLALMAENMLSRIGLPENPSDLGLPMRVALGGAVIGLVAELSPSAGQRP</sequence>
<accession>A0A1G7LYY6</accession>
<protein>
    <submittedName>
        <fullName evidence="2">Uncharacterized protein</fullName>
    </submittedName>
</protein>
<gene>
    <name evidence="2" type="ORF">SAMN04488105_1281</name>
</gene>
<proteinExistence type="predicted"/>
<evidence type="ECO:0000313" key="2">
    <source>
        <dbReference type="EMBL" id="SDF54130.1"/>
    </source>
</evidence>